<keyword evidence="2 15" id="KW-0963">Cytoplasm</keyword>
<evidence type="ECO:0000256" key="13">
    <source>
        <dbReference type="ARBA" id="ARBA00077165"/>
    </source>
</evidence>
<evidence type="ECO:0000313" key="16">
    <source>
        <dbReference type="EMBL" id="SPS04727.1"/>
    </source>
</evidence>
<evidence type="ECO:0000256" key="14">
    <source>
        <dbReference type="ARBA" id="ARBA00083640"/>
    </source>
</evidence>
<dbReference type="InterPro" id="IPR004616">
    <property type="entry name" value="Leu/Phe-tRNA_Trfase"/>
</dbReference>
<protein>
    <recommendedName>
        <fullName evidence="11 15">Leucyl/phenylalanyl-tRNA--protein transferase</fullName>
        <ecNumber evidence="10 15">2.3.2.6</ecNumber>
    </recommendedName>
    <alternativeName>
        <fullName evidence="12 15">L/F-transferase</fullName>
    </alternativeName>
    <alternativeName>
        <fullName evidence="13 15">Leucyltransferase</fullName>
    </alternativeName>
    <alternativeName>
        <fullName evidence="14 15">Phenyalanyltransferase</fullName>
    </alternativeName>
</protein>
<evidence type="ECO:0000256" key="5">
    <source>
        <dbReference type="ARBA" id="ARBA00050607"/>
    </source>
</evidence>
<dbReference type="HAMAP" id="MF_00688">
    <property type="entry name" value="Leu_Phe_trans"/>
    <property type="match status" value="1"/>
</dbReference>
<evidence type="ECO:0000256" key="11">
    <source>
        <dbReference type="ARBA" id="ARBA00074372"/>
    </source>
</evidence>
<evidence type="ECO:0000256" key="1">
    <source>
        <dbReference type="ARBA" id="ARBA00004496"/>
    </source>
</evidence>
<dbReference type="Gene3D" id="3.30.70.3550">
    <property type="entry name" value="Leucyl/phenylalanyl-tRNA-protein transferase, N-terminal domain"/>
    <property type="match status" value="1"/>
</dbReference>
<dbReference type="PANTHER" id="PTHR30098">
    <property type="entry name" value="LEUCYL/PHENYLALANYL-TRNA--PROTEIN TRANSFERASE"/>
    <property type="match status" value="1"/>
</dbReference>
<dbReference type="InterPro" id="IPR042221">
    <property type="entry name" value="Leu/Phe-tRNA_Trfase_N"/>
</dbReference>
<reference evidence="16" key="1">
    <citation type="submission" date="2018-05" db="EMBL/GenBank/DDBJ databases">
        <authorList>
            <person name="Lanie J.A."/>
            <person name="Ng W.-L."/>
            <person name="Kazmierczak K.M."/>
            <person name="Andrzejewski T.M."/>
            <person name="Davidsen T.M."/>
            <person name="Wayne K.J."/>
            <person name="Tettelin H."/>
            <person name="Glass J.I."/>
            <person name="Rusch D."/>
            <person name="Podicherti R."/>
            <person name="Tsui H.-C.T."/>
            <person name="Winkler M.E."/>
        </authorList>
    </citation>
    <scope>NUCLEOTIDE SEQUENCE</scope>
    <source>
        <strain evidence="16">KNB</strain>
    </source>
</reference>
<evidence type="ECO:0000256" key="7">
    <source>
        <dbReference type="ARBA" id="ARBA00051538"/>
    </source>
</evidence>
<accession>A0A2X0QTB9</accession>
<dbReference type="EMBL" id="LS423452">
    <property type="protein sequence ID" value="SPS04727.1"/>
    <property type="molecule type" value="Genomic_DNA"/>
</dbReference>
<evidence type="ECO:0000256" key="9">
    <source>
        <dbReference type="ARBA" id="ARBA00061535"/>
    </source>
</evidence>
<dbReference type="PROSITE" id="PS51257">
    <property type="entry name" value="PROKAR_LIPOPROTEIN"/>
    <property type="match status" value="1"/>
</dbReference>
<evidence type="ECO:0000256" key="4">
    <source>
        <dbReference type="ARBA" id="ARBA00023315"/>
    </source>
</evidence>
<dbReference type="InterPro" id="IPR016181">
    <property type="entry name" value="Acyl_CoA_acyltransferase"/>
</dbReference>
<dbReference type="GO" id="GO:0008914">
    <property type="term" value="F:leucyl-tRNA--protein transferase activity"/>
    <property type="evidence" value="ECO:0007669"/>
    <property type="project" value="UniProtKB-UniRule"/>
</dbReference>
<dbReference type="Gene3D" id="3.40.630.70">
    <property type="entry name" value="Leucyl/phenylalanyl-tRNA-protein transferase, C-terminal domain"/>
    <property type="match status" value="1"/>
</dbReference>
<comment type="catalytic activity">
    <reaction evidence="5 15">
        <text>L-phenylalanyl-tRNA(Phe) + an N-terminal L-alpha-aminoacyl-[protein] = an N-terminal L-phenylalanyl-L-alpha-aminoacyl-[protein] + tRNA(Phe)</text>
        <dbReference type="Rhea" id="RHEA:43632"/>
        <dbReference type="Rhea" id="RHEA-COMP:9668"/>
        <dbReference type="Rhea" id="RHEA-COMP:9699"/>
        <dbReference type="Rhea" id="RHEA-COMP:10636"/>
        <dbReference type="Rhea" id="RHEA-COMP:10637"/>
        <dbReference type="ChEBI" id="CHEBI:78442"/>
        <dbReference type="ChEBI" id="CHEBI:78531"/>
        <dbReference type="ChEBI" id="CHEBI:78597"/>
        <dbReference type="ChEBI" id="CHEBI:83561"/>
        <dbReference type="EC" id="2.3.2.6"/>
    </reaction>
</comment>
<evidence type="ECO:0000256" key="15">
    <source>
        <dbReference type="HAMAP-Rule" id="MF_00688"/>
    </source>
</evidence>
<sequence>MQDKIVFLDMDTPFPPVEQALRSPNGLLAAGGCLSVERLLDAYRQGIFPWFNEGEPILWWSPDPRMVLIPDEFKISHSLRKTLRTRKFEIRTDSAFEEVMLACAAPRGNQTGTWIHADMIAAYIRLHHLGIAHSVEAWMNGNLVGGLYGISIGRMFYGESMFSRVTDASKIALAYLTAQLHNWGYGMIDCQMNTPHLASLGAREIPRSEFMLRLQGLIRCSDTLLKWKFDHEPVA</sequence>
<dbReference type="PANTHER" id="PTHR30098:SF2">
    <property type="entry name" value="LEUCYL_PHENYLALANYL-TRNA--PROTEIN TRANSFERASE"/>
    <property type="match status" value="1"/>
</dbReference>
<evidence type="ECO:0000256" key="2">
    <source>
        <dbReference type="ARBA" id="ARBA00022490"/>
    </source>
</evidence>
<dbReference type="SUPFAM" id="SSF55729">
    <property type="entry name" value="Acyl-CoA N-acyltransferases (Nat)"/>
    <property type="match status" value="1"/>
</dbReference>
<evidence type="ECO:0000256" key="10">
    <source>
        <dbReference type="ARBA" id="ARBA00066767"/>
    </source>
</evidence>
<dbReference type="InterPro" id="IPR042203">
    <property type="entry name" value="Leu/Phe-tRNA_Trfase_C"/>
</dbReference>
<evidence type="ECO:0000256" key="8">
    <source>
        <dbReference type="ARBA" id="ARBA00054043"/>
    </source>
</evidence>
<keyword evidence="3 15" id="KW-0808">Transferase</keyword>
<dbReference type="FunFam" id="3.30.70.3550:FF:000001">
    <property type="entry name" value="Leucyl/phenylalanyl-tRNA--protein transferase"/>
    <property type="match status" value="1"/>
</dbReference>
<dbReference type="Pfam" id="PF03588">
    <property type="entry name" value="Leu_Phe_trans"/>
    <property type="match status" value="1"/>
</dbReference>
<evidence type="ECO:0000256" key="3">
    <source>
        <dbReference type="ARBA" id="ARBA00022679"/>
    </source>
</evidence>
<evidence type="ECO:0000256" key="6">
    <source>
        <dbReference type="ARBA" id="ARBA00050652"/>
    </source>
</evidence>
<comment type="similarity">
    <text evidence="9 15">Belongs to the L/F-transferase family.</text>
</comment>
<gene>
    <name evidence="15 16" type="primary">aat</name>
    <name evidence="16" type="ORF">NITFAB_0316</name>
</gene>
<proteinExistence type="inferred from homology"/>
<comment type="catalytic activity">
    <reaction evidence="6 15">
        <text>N-terminal L-arginyl-[protein] + L-leucyl-tRNA(Leu) = N-terminal L-leucyl-L-arginyl-[protein] + tRNA(Leu) + H(+)</text>
        <dbReference type="Rhea" id="RHEA:50416"/>
        <dbReference type="Rhea" id="RHEA-COMP:9613"/>
        <dbReference type="Rhea" id="RHEA-COMP:9622"/>
        <dbReference type="Rhea" id="RHEA-COMP:12672"/>
        <dbReference type="Rhea" id="RHEA-COMP:12673"/>
        <dbReference type="ChEBI" id="CHEBI:15378"/>
        <dbReference type="ChEBI" id="CHEBI:64719"/>
        <dbReference type="ChEBI" id="CHEBI:78442"/>
        <dbReference type="ChEBI" id="CHEBI:78494"/>
        <dbReference type="ChEBI" id="CHEBI:133044"/>
        <dbReference type="EC" id="2.3.2.6"/>
    </reaction>
</comment>
<dbReference type="GO" id="GO:0030163">
    <property type="term" value="P:protein catabolic process"/>
    <property type="evidence" value="ECO:0007669"/>
    <property type="project" value="UniProtKB-UniRule"/>
</dbReference>
<dbReference type="NCBIfam" id="TIGR00667">
    <property type="entry name" value="aat"/>
    <property type="match status" value="1"/>
</dbReference>
<comment type="catalytic activity">
    <reaction evidence="7 15">
        <text>N-terminal L-lysyl-[protein] + L-leucyl-tRNA(Leu) = N-terminal L-leucyl-L-lysyl-[protein] + tRNA(Leu) + H(+)</text>
        <dbReference type="Rhea" id="RHEA:12340"/>
        <dbReference type="Rhea" id="RHEA-COMP:9613"/>
        <dbReference type="Rhea" id="RHEA-COMP:9622"/>
        <dbReference type="Rhea" id="RHEA-COMP:12670"/>
        <dbReference type="Rhea" id="RHEA-COMP:12671"/>
        <dbReference type="ChEBI" id="CHEBI:15378"/>
        <dbReference type="ChEBI" id="CHEBI:65249"/>
        <dbReference type="ChEBI" id="CHEBI:78442"/>
        <dbReference type="ChEBI" id="CHEBI:78494"/>
        <dbReference type="ChEBI" id="CHEBI:133043"/>
        <dbReference type="EC" id="2.3.2.6"/>
    </reaction>
</comment>
<dbReference type="GO" id="GO:0005737">
    <property type="term" value="C:cytoplasm"/>
    <property type="evidence" value="ECO:0007669"/>
    <property type="project" value="UniProtKB-SubCell"/>
</dbReference>
<dbReference type="EC" id="2.3.2.6" evidence="10 15"/>
<dbReference type="AlphaFoldDB" id="A0A2X0QTB9"/>
<name>A0A2X0QTB9_9PROT</name>
<organism evidence="16">
    <name type="scientific">Candidatus Nitrotoga fabula</name>
    <dbReference type="NCBI Taxonomy" id="2182327"/>
    <lineage>
        <taxon>Bacteria</taxon>
        <taxon>Pseudomonadati</taxon>
        <taxon>Pseudomonadota</taxon>
        <taxon>Betaproteobacteria</taxon>
        <taxon>Nitrosomonadales</taxon>
        <taxon>Gallionellaceae</taxon>
        <taxon>Candidatus Nitrotoga</taxon>
    </lineage>
</organism>
<evidence type="ECO:0000256" key="12">
    <source>
        <dbReference type="ARBA" id="ARBA00077136"/>
    </source>
</evidence>
<keyword evidence="4 15" id="KW-0012">Acyltransferase</keyword>
<comment type="function">
    <text evidence="8 15">Functions in the N-end rule pathway of protein degradation where it conjugates Leu, Phe and, less efficiently, Met from aminoacyl-tRNAs to the N-termini of proteins containing an N-terminal arginine or lysine.</text>
</comment>
<comment type="subcellular location">
    <subcellularLocation>
        <location evidence="1 15">Cytoplasm</location>
    </subcellularLocation>
</comment>